<comment type="similarity">
    <text evidence="1">Belongs to the SMP-30/CGR1 family.</text>
</comment>
<dbReference type="GO" id="GO:0004341">
    <property type="term" value="F:gluconolactonase activity"/>
    <property type="evidence" value="ECO:0007669"/>
    <property type="project" value="TreeGrafter"/>
</dbReference>
<feature type="binding site" evidence="3">
    <location>
        <position position="145"/>
    </location>
    <ligand>
        <name>a divalent metal cation</name>
        <dbReference type="ChEBI" id="CHEBI:60240"/>
    </ligand>
</feature>
<dbReference type="EMBL" id="FNAV01000022">
    <property type="protein sequence ID" value="SDF46156.1"/>
    <property type="molecule type" value="Genomic_DNA"/>
</dbReference>
<organism evidence="5 6">
    <name type="scientific">Salipiger thiooxidans</name>
    <dbReference type="NCBI Taxonomy" id="282683"/>
    <lineage>
        <taxon>Bacteria</taxon>
        <taxon>Pseudomonadati</taxon>
        <taxon>Pseudomonadota</taxon>
        <taxon>Alphaproteobacteria</taxon>
        <taxon>Rhodobacterales</taxon>
        <taxon>Roseobacteraceae</taxon>
        <taxon>Salipiger</taxon>
    </lineage>
</organism>
<dbReference type="Pfam" id="PF08450">
    <property type="entry name" value="SGL"/>
    <property type="match status" value="1"/>
</dbReference>
<reference evidence="6" key="1">
    <citation type="submission" date="2016-10" db="EMBL/GenBank/DDBJ databases">
        <authorList>
            <person name="Varghese N."/>
            <person name="Submissions S."/>
        </authorList>
    </citation>
    <scope>NUCLEOTIDE SEQUENCE [LARGE SCALE GENOMIC DNA]</scope>
    <source>
        <strain evidence="6">DSM 10146</strain>
    </source>
</reference>
<sequence>MTYRATLYDDRPCELGEGPLWHPERQQLFWFDIAGRRLLSRDGDAPLEWRFDEHHSAAGWVDRDTLLVASETGLWRFDIESGERVLLQRLEEENEATRSNDGRADPMGGFWIGTMGKGAEPGAGAIYRWYRGELRQLMAGISVSNSICFAPDGRTAYFADTPEGRIRRQPLDPEGWPSGEAALFADPGASGLRPDGSVTDAEGTLWNAAWGAGKVTRYGADGQPGLEVTLAGSQSTCPAFGGPEFRTMFVTTAREGLTAPDAGQGCVYAIDLPCAGRPEPRVLLP</sequence>
<accession>A0A1G7L9V2</accession>
<evidence type="ECO:0000256" key="3">
    <source>
        <dbReference type="PIRSR" id="PIRSR605511-2"/>
    </source>
</evidence>
<dbReference type="OrthoDB" id="2633250at2"/>
<keyword evidence="3" id="KW-0862">Zinc</keyword>
<feature type="binding site" evidence="3">
    <location>
        <position position="195"/>
    </location>
    <ligand>
        <name>a divalent metal cation</name>
        <dbReference type="ChEBI" id="CHEBI:60240"/>
    </ligand>
</feature>
<comment type="cofactor">
    <cofactor evidence="3">
        <name>Zn(2+)</name>
        <dbReference type="ChEBI" id="CHEBI:29105"/>
    </cofactor>
    <text evidence="3">Binds 1 divalent metal cation per subunit.</text>
</comment>
<name>A0A1G7L9V2_9RHOB</name>
<dbReference type="RefSeq" id="WP_089963496.1">
    <property type="nucleotide sequence ID" value="NZ_FNAV01000022.1"/>
</dbReference>
<evidence type="ECO:0000313" key="5">
    <source>
        <dbReference type="EMBL" id="SDF46156.1"/>
    </source>
</evidence>
<dbReference type="PANTHER" id="PTHR10907">
    <property type="entry name" value="REGUCALCIN"/>
    <property type="match status" value="1"/>
</dbReference>
<protein>
    <submittedName>
        <fullName evidence="5">Sugar lactone lactonase YvrE</fullName>
    </submittedName>
</protein>
<feature type="domain" description="SMP-30/Gluconolactonase/LRE-like region" evidence="4">
    <location>
        <begin position="15"/>
        <end position="254"/>
    </location>
</feature>
<dbReference type="Proteomes" id="UP000198994">
    <property type="component" value="Unassembled WGS sequence"/>
</dbReference>
<feature type="active site" description="Proton donor/acceptor" evidence="2">
    <location>
        <position position="195"/>
    </location>
</feature>
<keyword evidence="3" id="KW-0479">Metal-binding</keyword>
<dbReference type="PRINTS" id="PR01790">
    <property type="entry name" value="SMP30FAMILY"/>
</dbReference>
<dbReference type="InterPro" id="IPR011042">
    <property type="entry name" value="6-blade_b-propeller_TolB-like"/>
</dbReference>
<evidence type="ECO:0000259" key="4">
    <source>
        <dbReference type="Pfam" id="PF08450"/>
    </source>
</evidence>
<dbReference type="GO" id="GO:0005509">
    <property type="term" value="F:calcium ion binding"/>
    <property type="evidence" value="ECO:0007669"/>
    <property type="project" value="TreeGrafter"/>
</dbReference>
<dbReference type="STRING" id="282683.SAMN04488105_12254"/>
<evidence type="ECO:0000256" key="1">
    <source>
        <dbReference type="ARBA" id="ARBA00008853"/>
    </source>
</evidence>
<dbReference type="PANTHER" id="PTHR10907:SF47">
    <property type="entry name" value="REGUCALCIN"/>
    <property type="match status" value="1"/>
</dbReference>
<evidence type="ECO:0000256" key="2">
    <source>
        <dbReference type="PIRSR" id="PIRSR605511-1"/>
    </source>
</evidence>
<feature type="binding site" evidence="3">
    <location>
        <position position="17"/>
    </location>
    <ligand>
        <name>a divalent metal cation</name>
        <dbReference type="ChEBI" id="CHEBI:60240"/>
    </ligand>
</feature>
<evidence type="ECO:0000313" key="6">
    <source>
        <dbReference type="Proteomes" id="UP000198994"/>
    </source>
</evidence>
<dbReference type="AlphaFoldDB" id="A0A1G7L9V2"/>
<dbReference type="Gene3D" id="2.120.10.30">
    <property type="entry name" value="TolB, C-terminal domain"/>
    <property type="match status" value="1"/>
</dbReference>
<dbReference type="InterPro" id="IPR005511">
    <property type="entry name" value="SMP-30"/>
</dbReference>
<feature type="binding site" evidence="3">
    <location>
        <position position="100"/>
    </location>
    <ligand>
        <name>substrate</name>
    </ligand>
</feature>
<feature type="binding site" evidence="3">
    <location>
        <position position="98"/>
    </location>
    <ligand>
        <name>substrate</name>
    </ligand>
</feature>
<dbReference type="GO" id="GO:0019853">
    <property type="term" value="P:L-ascorbic acid biosynthetic process"/>
    <property type="evidence" value="ECO:0007669"/>
    <property type="project" value="TreeGrafter"/>
</dbReference>
<dbReference type="SUPFAM" id="SSF63829">
    <property type="entry name" value="Calcium-dependent phosphotriesterase"/>
    <property type="match status" value="1"/>
</dbReference>
<keyword evidence="6" id="KW-1185">Reference proteome</keyword>
<gene>
    <name evidence="5" type="ORF">SAMN04488105_12254</name>
</gene>
<proteinExistence type="inferred from homology"/>
<dbReference type="InterPro" id="IPR013658">
    <property type="entry name" value="SGL"/>
</dbReference>